<comment type="caution">
    <text evidence="1">The sequence shown here is derived from an EMBL/GenBank/DDBJ whole genome shotgun (WGS) entry which is preliminary data.</text>
</comment>
<evidence type="ECO:0000313" key="1">
    <source>
        <dbReference type="EMBL" id="CAK0839785.1"/>
    </source>
</evidence>
<dbReference type="Proteomes" id="UP001189429">
    <property type="component" value="Unassembled WGS sequence"/>
</dbReference>
<name>A0ABN9T4D1_9DINO</name>
<accession>A0ABN9T4D1</accession>
<protein>
    <submittedName>
        <fullName evidence="1">Uncharacterized protein</fullName>
    </submittedName>
</protein>
<sequence>MNLYVNCPETISRRAFAETEPMGSFRSVWSDKFSSLLLVHDVPLLISRLPEAITGKGAGEHWNRWLVSMEPEWRDSNGGTMQVSYAGSKNSYNVIREGMKAKDKHVSKFAKKLLAFGKVPAQTQSPRAGKLYTEGLGGDMCANSRDTNGTCTLKNLVSLYAWCNMFHQTGPYKSEEFIGRFHGHQHPWHGYLILNGSGTHTSFFSPFAKKFFTLKHENNHVVMLPGGFKHAAMHATDLADPRITVAFDIRMGDEEME</sequence>
<organism evidence="1 2">
    <name type="scientific">Prorocentrum cordatum</name>
    <dbReference type="NCBI Taxonomy" id="2364126"/>
    <lineage>
        <taxon>Eukaryota</taxon>
        <taxon>Sar</taxon>
        <taxon>Alveolata</taxon>
        <taxon>Dinophyceae</taxon>
        <taxon>Prorocentrales</taxon>
        <taxon>Prorocentraceae</taxon>
        <taxon>Prorocentrum</taxon>
    </lineage>
</organism>
<gene>
    <name evidence="1" type="ORF">PCOR1329_LOCUS35388</name>
</gene>
<reference evidence="1" key="1">
    <citation type="submission" date="2023-10" db="EMBL/GenBank/DDBJ databases">
        <authorList>
            <person name="Chen Y."/>
            <person name="Shah S."/>
            <person name="Dougan E. K."/>
            <person name="Thang M."/>
            <person name="Chan C."/>
        </authorList>
    </citation>
    <scope>NUCLEOTIDE SEQUENCE [LARGE SCALE GENOMIC DNA]</scope>
</reference>
<keyword evidence="2" id="KW-1185">Reference proteome</keyword>
<feature type="non-terminal residue" evidence="1">
    <location>
        <position position="257"/>
    </location>
</feature>
<dbReference type="EMBL" id="CAUYUJ010014324">
    <property type="protein sequence ID" value="CAK0839785.1"/>
    <property type="molecule type" value="Genomic_DNA"/>
</dbReference>
<proteinExistence type="predicted"/>
<evidence type="ECO:0000313" key="2">
    <source>
        <dbReference type="Proteomes" id="UP001189429"/>
    </source>
</evidence>